<accession>A0A4V2V193</accession>
<dbReference type="OrthoDB" id="5297354at2"/>
<dbReference type="GO" id="GO:0006744">
    <property type="term" value="P:ubiquinone biosynthetic process"/>
    <property type="evidence" value="ECO:0007669"/>
    <property type="project" value="UniProtKB-UniRule"/>
</dbReference>
<keyword evidence="1" id="KW-0831">Ubiquinone biosynthesis</keyword>
<keyword evidence="3" id="KW-1185">Reference proteome</keyword>
<comment type="function">
    <text evidence="1">Required for efficient ubiquinone (coenzyme Q) biosynthesis. UbiK is probably an accessory factor of Ubi enzymes and facilitates ubiquinone biosynthesis by acting as an assembly factor, a targeting factor, or both.</text>
</comment>
<evidence type="ECO:0000313" key="2">
    <source>
        <dbReference type="EMBL" id="TCT20172.1"/>
    </source>
</evidence>
<dbReference type="HAMAP" id="MF_02216">
    <property type="entry name" value="UbiK"/>
    <property type="match status" value="1"/>
</dbReference>
<dbReference type="AlphaFoldDB" id="A0A4V2V193"/>
<organism evidence="2 3">
    <name type="scientific">Thiobaca trueperi</name>
    <dbReference type="NCBI Taxonomy" id="127458"/>
    <lineage>
        <taxon>Bacteria</taxon>
        <taxon>Pseudomonadati</taxon>
        <taxon>Pseudomonadota</taxon>
        <taxon>Gammaproteobacteria</taxon>
        <taxon>Chromatiales</taxon>
        <taxon>Chromatiaceae</taxon>
        <taxon>Thiobaca</taxon>
    </lineage>
</organism>
<reference evidence="2 3" key="1">
    <citation type="submission" date="2019-03" db="EMBL/GenBank/DDBJ databases">
        <title>Genomic Encyclopedia of Type Strains, Phase IV (KMG-IV): sequencing the most valuable type-strain genomes for metagenomic binning, comparative biology and taxonomic classification.</title>
        <authorList>
            <person name="Goeker M."/>
        </authorList>
    </citation>
    <scope>NUCLEOTIDE SEQUENCE [LARGE SCALE GENOMIC DNA]</scope>
    <source>
        <strain evidence="2 3">DSM 13587</strain>
    </source>
</reference>
<protein>
    <recommendedName>
        <fullName evidence="1">Ubiquinone biosynthesis accessory factor UbiK</fullName>
    </recommendedName>
</protein>
<dbReference type="Pfam" id="PF04380">
    <property type="entry name" value="BMFP"/>
    <property type="match status" value="1"/>
</dbReference>
<comment type="caution">
    <text evidence="2">The sequence shown here is derived from an EMBL/GenBank/DDBJ whole genome shotgun (WGS) entry which is preliminary data.</text>
</comment>
<dbReference type="RefSeq" id="WP_132977572.1">
    <property type="nucleotide sequence ID" value="NZ_SMAO01000006.1"/>
</dbReference>
<comment type="pathway">
    <text evidence="1">Cofactor biosynthesis; ubiquinone biosynthesis.</text>
</comment>
<dbReference type="EMBL" id="SMAO01000006">
    <property type="protein sequence ID" value="TCT20172.1"/>
    <property type="molecule type" value="Genomic_DNA"/>
</dbReference>
<comment type="subcellular location">
    <subcellularLocation>
        <location evidence="1">Cytoplasm</location>
    </subcellularLocation>
</comment>
<proteinExistence type="inferred from homology"/>
<evidence type="ECO:0000313" key="3">
    <source>
        <dbReference type="Proteomes" id="UP000295717"/>
    </source>
</evidence>
<dbReference type="NCBIfam" id="NF047835">
    <property type="entry name" value="UbiqAccUbiK"/>
    <property type="match status" value="1"/>
</dbReference>
<dbReference type="GO" id="GO:0005829">
    <property type="term" value="C:cytosol"/>
    <property type="evidence" value="ECO:0007669"/>
    <property type="project" value="TreeGrafter"/>
</dbReference>
<keyword evidence="1" id="KW-0963">Cytoplasm</keyword>
<dbReference type="PANTHER" id="PTHR38040">
    <property type="entry name" value="UBIQUINONE BIOSYNTHESIS ACCESSORY FACTOR UBIK"/>
    <property type="match status" value="1"/>
</dbReference>
<name>A0A4V2V193_9GAMM</name>
<dbReference type="PANTHER" id="PTHR38040:SF1">
    <property type="entry name" value="UBIQUINONE BIOSYNTHESIS ACCESSORY FACTOR UBIK"/>
    <property type="match status" value="1"/>
</dbReference>
<comment type="similarity">
    <text evidence="1">Belongs to the UbiK family.</text>
</comment>
<gene>
    <name evidence="1" type="primary">ubiK</name>
    <name evidence="2" type="ORF">EDC35_10699</name>
</gene>
<dbReference type="Proteomes" id="UP000295717">
    <property type="component" value="Unassembled WGS sequence"/>
</dbReference>
<dbReference type="InterPro" id="IPR007475">
    <property type="entry name" value="UbiK"/>
</dbReference>
<dbReference type="UniPathway" id="UPA00232"/>
<sequence>MLDPKQFDDLVQRLSSAMPKGIQVLQEDINRNLRASLEAGLGRLDLVTREEFDVQSAVLARTREKVAALEKQVSALEQALAIARSPAD</sequence>
<evidence type="ECO:0000256" key="1">
    <source>
        <dbReference type="HAMAP-Rule" id="MF_02216"/>
    </source>
</evidence>